<keyword evidence="2" id="KW-0812">Transmembrane</keyword>
<feature type="transmembrane region" description="Helical" evidence="2">
    <location>
        <begin position="21"/>
        <end position="43"/>
    </location>
</feature>
<feature type="coiled-coil region" evidence="1">
    <location>
        <begin position="210"/>
        <end position="237"/>
    </location>
</feature>
<organism evidence="4">
    <name type="scientific">Caenorhabditis brenneri</name>
    <name type="common">Nematode worm</name>
    <dbReference type="NCBI Taxonomy" id="135651"/>
    <lineage>
        <taxon>Eukaryota</taxon>
        <taxon>Metazoa</taxon>
        <taxon>Ecdysozoa</taxon>
        <taxon>Nematoda</taxon>
        <taxon>Chromadorea</taxon>
        <taxon>Rhabditida</taxon>
        <taxon>Rhabditina</taxon>
        <taxon>Rhabditomorpha</taxon>
        <taxon>Rhabditoidea</taxon>
        <taxon>Rhabditidae</taxon>
        <taxon>Peloderinae</taxon>
        <taxon>Caenorhabditis</taxon>
    </lineage>
</organism>
<evidence type="ECO:0000256" key="1">
    <source>
        <dbReference type="SAM" id="Coils"/>
    </source>
</evidence>
<gene>
    <name evidence="3" type="ORF">CAEBREN_10082</name>
</gene>
<keyword evidence="1" id="KW-0175">Coiled coil</keyword>
<feature type="transmembrane region" description="Helical" evidence="2">
    <location>
        <begin position="288"/>
        <end position="306"/>
    </location>
</feature>
<dbReference type="OrthoDB" id="5910877at2759"/>
<dbReference type="OMA" id="AYFEVEY"/>
<dbReference type="eggNOG" id="ENOG502T3J6">
    <property type="taxonomic scope" value="Eukaryota"/>
</dbReference>
<proteinExistence type="predicted"/>
<feature type="transmembrane region" description="Helical" evidence="2">
    <location>
        <begin position="254"/>
        <end position="276"/>
    </location>
</feature>
<dbReference type="AlphaFoldDB" id="G0NGQ3"/>
<evidence type="ECO:0000313" key="4">
    <source>
        <dbReference type="Proteomes" id="UP000008068"/>
    </source>
</evidence>
<feature type="transmembrane region" description="Helical" evidence="2">
    <location>
        <begin position="132"/>
        <end position="155"/>
    </location>
</feature>
<dbReference type="InParanoid" id="G0NGQ3"/>
<sequence>MPLHTSSRRSQSEHLPRRGQYITFTAHVVFLVFLVLMPAYNIFTGRPDQEEPVIKLKKYASTQIVHDLIRLISNSKDIKIASDQAKRVLRNIRNLNKKYAYFEVEYIELKELEMELLVMRRFRKMGVNEMEIVLYSTKILTFFIWMIAFLIFLYYYTSEEPIDSWDIIGSICRLSALEFVRFVLSLLPFFRYHLIHEGPPENVPTVDFNKMKKEKTAEELTEEVMKEQIKIIDLYSEEVLPLKRKYEQLSNWRMGYKLSGIFIIYIYLFICWLCFYNRSRNGSVTDSTHAMGTFVLTYVMTHILLLPV</sequence>
<name>G0NGQ3_CAEBE</name>
<evidence type="ECO:0000256" key="2">
    <source>
        <dbReference type="SAM" id="Phobius"/>
    </source>
</evidence>
<dbReference type="HOGENOM" id="CLU_1050644_0_0_1"/>
<dbReference type="Proteomes" id="UP000008068">
    <property type="component" value="Unassembled WGS sequence"/>
</dbReference>
<reference evidence="4" key="1">
    <citation type="submission" date="2011-07" db="EMBL/GenBank/DDBJ databases">
        <authorList>
            <consortium name="Caenorhabditis brenneri Sequencing and Analysis Consortium"/>
            <person name="Wilson R.K."/>
        </authorList>
    </citation>
    <scope>NUCLEOTIDE SEQUENCE [LARGE SCALE GENOMIC DNA]</scope>
    <source>
        <strain evidence="4">PB2801</strain>
    </source>
</reference>
<keyword evidence="2" id="KW-1133">Transmembrane helix</keyword>
<keyword evidence="4" id="KW-1185">Reference proteome</keyword>
<dbReference type="EMBL" id="GL379882">
    <property type="protein sequence ID" value="EGT60146.1"/>
    <property type="molecule type" value="Genomic_DNA"/>
</dbReference>
<keyword evidence="2" id="KW-0472">Membrane</keyword>
<evidence type="ECO:0000313" key="3">
    <source>
        <dbReference type="EMBL" id="EGT60146.1"/>
    </source>
</evidence>
<accession>G0NGQ3</accession>
<protein>
    <submittedName>
        <fullName evidence="3">Uncharacterized protein</fullName>
    </submittedName>
</protein>